<keyword evidence="6" id="KW-0406">Ion transport</keyword>
<keyword evidence="11" id="KW-1185">Reference proteome</keyword>
<protein>
    <submittedName>
        <fullName evidence="10">Uncharacterized protein</fullName>
    </submittedName>
</protein>
<dbReference type="GeneID" id="41979815"/>
<accession>A0A507BB73</accession>
<evidence type="ECO:0000256" key="6">
    <source>
        <dbReference type="ARBA" id="ARBA00023065"/>
    </source>
</evidence>
<evidence type="ECO:0000256" key="1">
    <source>
        <dbReference type="ARBA" id="ARBA00004325"/>
    </source>
</evidence>
<evidence type="ECO:0000256" key="3">
    <source>
        <dbReference type="ARBA" id="ARBA00022448"/>
    </source>
</evidence>
<keyword evidence="3" id="KW-0813">Transport</keyword>
<evidence type="ECO:0000256" key="5">
    <source>
        <dbReference type="ARBA" id="ARBA00022781"/>
    </source>
</evidence>
<evidence type="ECO:0000256" key="4">
    <source>
        <dbReference type="ARBA" id="ARBA00022547"/>
    </source>
</evidence>
<evidence type="ECO:0000256" key="2">
    <source>
        <dbReference type="ARBA" id="ARBA00005699"/>
    </source>
</evidence>
<comment type="similarity">
    <text evidence="2">Belongs to the ATPase g subunit family.</text>
</comment>
<keyword evidence="7" id="KW-0496">Mitochondrion</keyword>
<keyword evidence="5" id="KW-0375">Hydrogen ion transport</keyword>
<sequence length="205" mass="21635">MPLGVSAARPLLRQSLPTLRTVAARRLESTTASKAAEGAKDAAAKAQQVASEYQAKAQQGLSRVTSAAGPAIAGAAKGVSNALGKVGGRTGRVIGFVERQVPFVVYYSRVGLELSKIVFRGQSMSPPSMATFQTYWQNAIKRIQNPSSLLSQTGATLQSVRNVSRAQLVTAGVLVAELLGFFTVGEMIGRFKLIGYHGDSHAAHH</sequence>
<comment type="subcellular location">
    <subcellularLocation>
        <location evidence="1">Mitochondrion membrane</location>
    </subcellularLocation>
</comment>
<dbReference type="AlphaFoldDB" id="A0A507BB73"/>
<gene>
    <name evidence="10" type="ORF">E0L32_012368</name>
</gene>
<evidence type="ECO:0000313" key="11">
    <source>
        <dbReference type="Proteomes" id="UP000319257"/>
    </source>
</evidence>
<dbReference type="OrthoDB" id="437at2759"/>
<keyword evidence="4" id="KW-0138">CF(0)</keyword>
<comment type="caution">
    <text evidence="10">The sequence shown here is derived from an EMBL/GenBank/DDBJ whole genome shotgun (WGS) entry which is preliminary data.</text>
</comment>
<organism evidence="10 11">
    <name type="scientific">Thyridium curvatum</name>
    <dbReference type="NCBI Taxonomy" id="1093900"/>
    <lineage>
        <taxon>Eukaryota</taxon>
        <taxon>Fungi</taxon>
        <taxon>Dikarya</taxon>
        <taxon>Ascomycota</taxon>
        <taxon>Pezizomycotina</taxon>
        <taxon>Sordariomycetes</taxon>
        <taxon>Sordariomycetidae</taxon>
        <taxon>Thyridiales</taxon>
        <taxon>Thyridiaceae</taxon>
        <taxon>Thyridium</taxon>
    </lineage>
</organism>
<keyword evidence="9" id="KW-0066">ATP synthesis</keyword>
<dbReference type="RefSeq" id="XP_030998514.1">
    <property type="nucleotide sequence ID" value="XM_031135200.1"/>
</dbReference>
<dbReference type="GO" id="GO:0045259">
    <property type="term" value="C:proton-transporting ATP synthase complex"/>
    <property type="evidence" value="ECO:0007669"/>
    <property type="project" value="UniProtKB-KW"/>
</dbReference>
<reference evidence="10 11" key="1">
    <citation type="submission" date="2019-06" db="EMBL/GenBank/DDBJ databases">
        <title>Draft genome sequence of the filamentous fungus Phialemoniopsis curvata isolated from diesel fuel.</title>
        <authorList>
            <person name="Varaljay V.A."/>
            <person name="Lyon W.J."/>
            <person name="Crouch A.L."/>
            <person name="Drake C.E."/>
            <person name="Hollomon J.M."/>
            <person name="Nadeau L.J."/>
            <person name="Nunn H.S."/>
            <person name="Stevenson B.S."/>
            <person name="Bojanowski C.L."/>
            <person name="Crookes-Goodson W.J."/>
        </authorList>
    </citation>
    <scope>NUCLEOTIDE SEQUENCE [LARGE SCALE GENOMIC DNA]</scope>
    <source>
        <strain evidence="10 11">D216</strain>
    </source>
</reference>
<evidence type="ECO:0000256" key="7">
    <source>
        <dbReference type="ARBA" id="ARBA00023128"/>
    </source>
</evidence>
<dbReference type="GO" id="GO:0015078">
    <property type="term" value="F:proton transmembrane transporter activity"/>
    <property type="evidence" value="ECO:0007669"/>
    <property type="project" value="InterPro"/>
</dbReference>
<dbReference type="GO" id="GO:0015986">
    <property type="term" value="P:proton motive force-driven ATP synthesis"/>
    <property type="evidence" value="ECO:0007669"/>
    <property type="project" value="InterPro"/>
</dbReference>
<dbReference type="EMBL" id="SKBQ01000161">
    <property type="protein sequence ID" value="TPX16803.1"/>
    <property type="molecule type" value="Genomic_DNA"/>
</dbReference>
<dbReference type="GO" id="GO:0031966">
    <property type="term" value="C:mitochondrial membrane"/>
    <property type="evidence" value="ECO:0007669"/>
    <property type="project" value="UniProtKB-SubCell"/>
</dbReference>
<evidence type="ECO:0000256" key="8">
    <source>
        <dbReference type="ARBA" id="ARBA00023136"/>
    </source>
</evidence>
<dbReference type="Proteomes" id="UP000319257">
    <property type="component" value="Unassembled WGS sequence"/>
</dbReference>
<dbReference type="InParanoid" id="A0A507BB73"/>
<name>A0A507BB73_9PEZI</name>
<keyword evidence="8" id="KW-0472">Membrane</keyword>
<evidence type="ECO:0000256" key="9">
    <source>
        <dbReference type="ARBA" id="ARBA00023310"/>
    </source>
</evidence>
<evidence type="ECO:0000313" key="10">
    <source>
        <dbReference type="EMBL" id="TPX16803.1"/>
    </source>
</evidence>
<dbReference type="InterPro" id="IPR006808">
    <property type="entry name" value="ATP_synth_F0_gsu_mt"/>
</dbReference>
<dbReference type="STRING" id="1093900.A0A507BB73"/>
<proteinExistence type="inferred from homology"/>
<dbReference type="Pfam" id="PF04718">
    <property type="entry name" value="ATP-synt_G"/>
    <property type="match status" value="1"/>
</dbReference>